<feature type="coiled-coil region" evidence="1">
    <location>
        <begin position="72"/>
        <end position="99"/>
    </location>
</feature>
<dbReference type="Pfam" id="PF04545">
    <property type="entry name" value="Sigma70_r4"/>
    <property type="match status" value="1"/>
</dbReference>
<sequence length="145" mass="17194">MRDNYRKLEGILYNYKNIKAEIKNIDLDMEDLQQEYTGCGSITYEEKAAPTNKFNSSVENEIISKEKQISYLQNMRDGKKRLIDKIDNALDALSENERKLIELRYFDKLHFKEVAIRLNINDTYCMQFKSKVINKLIPMIFIIKI</sequence>
<dbReference type="Proteomes" id="UP001564657">
    <property type="component" value="Unassembled WGS sequence"/>
</dbReference>
<evidence type="ECO:0000313" key="4">
    <source>
        <dbReference type="Proteomes" id="UP001564657"/>
    </source>
</evidence>
<keyword evidence="1" id="KW-0175">Coiled coil</keyword>
<evidence type="ECO:0000259" key="2">
    <source>
        <dbReference type="Pfam" id="PF04545"/>
    </source>
</evidence>
<dbReference type="SUPFAM" id="SSF88659">
    <property type="entry name" value="Sigma3 and sigma4 domains of RNA polymerase sigma factors"/>
    <property type="match status" value="1"/>
</dbReference>
<evidence type="ECO:0000256" key="1">
    <source>
        <dbReference type="SAM" id="Coils"/>
    </source>
</evidence>
<reference evidence="3 4" key="1">
    <citation type="submission" date="2024-08" db="EMBL/GenBank/DDBJ databases">
        <title>Clostridium lapicellarii sp. nov., and Clostridium renhuaiense sp. nov., two species isolated from the mud in a fermentation cellar used for producing sauce-flavour Chinese liquors.</title>
        <authorList>
            <person name="Yang F."/>
            <person name="Wang H."/>
            <person name="Chen L.Q."/>
            <person name="Zhou N."/>
            <person name="Lu J.J."/>
            <person name="Pu X.X."/>
            <person name="Wan B."/>
            <person name="Wang L."/>
            <person name="Liu S.J."/>
        </authorList>
    </citation>
    <scope>NUCLEOTIDE SEQUENCE [LARGE SCALE GENOMIC DNA]</scope>
    <source>
        <strain evidence="3 4">MT-5</strain>
    </source>
</reference>
<comment type="caution">
    <text evidence="3">The sequence shown here is derived from an EMBL/GenBank/DDBJ whole genome shotgun (WGS) entry which is preliminary data.</text>
</comment>
<evidence type="ECO:0000313" key="3">
    <source>
        <dbReference type="EMBL" id="MEY8001191.1"/>
    </source>
</evidence>
<dbReference type="InterPro" id="IPR013324">
    <property type="entry name" value="RNA_pol_sigma_r3/r4-like"/>
</dbReference>
<dbReference type="Gene3D" id="1.20.140.160">
    <property type="match status" value="1"/>
</dbReference>
<proteinExistence type="predicted"/>
<protein>
    <submittedName>
        <fullName evidence="3">Sigma factor-like helix-turn-helix DNA-binding protein</fullName>
    </submittedName>
</protein>
<feature type="domain" description="RNA polymerase sigma-70 region 4" evidence="2">
    <location>
        <begin position="89"/>
        <end position="135"/>
    </location>
</feature>
<accession>A0ABV4BQY2</accession>
<dbReference type="EMBL" id="JBGEWD010000014">
    <property type="protein sequence ID" value="MEY8001191.1"/>
    <property type="molecule type" value="Genomic_DNA"/>
</dbReference>
<dbReference type="RefSeq" id="WP_369705085.1">
    <property type="nucleotide sequence ID" value="NZ_JBGEWD010000014.1"/>
</dbReference>
<organism evidence="3 4">
    <name type="scientific">Clostridium moutaii</name>
    <dbReference type="NCBI Taxonomy" id="3240932"/>
    <lineage>
        <taxon>Bacteria</taxon>
        <taxon>Bacillati</taxon>
        <taxon>Bacillota</taxon>
        <taxon>Clostridia</taxon>
        <taxon>Eubacteriales</taxon>
        <taxon>Clostridiaceae</taxon>
        <taxon>Clostridium</taxon>
    </lineage>
</organism>
<name>A0ABV4BQY2_9CLOT</name>
<keyword evidence="4" id="KW-1185">Reference proteome</keyword>
<dbReference type="InterPro" id="IPR007630">
    <property type="entry name" value="RNA_pol_sigma70_r4"/>
</dbReference>
<gene>
    <name evidence="3" type="ORF">AB8U03_13500</name>
</gene>